<evidence type="ECO:0000313" key="2">
    <source>
        <dbReference type="Proteomes" id="UP000000592"/>
    </source>
</evidence>
<dbReference type="Proteomes" id="UP000000592">
    <property type="component" value="Chromosome"/>
</dbReference>
<dbReference type="KEGG" id="tth:TT_C0661"/>
<dbReference type="EMBL" id="AE017221">
    <property type="protein sequence ID" value="AAS81009.1"/>
    <property type="molecule type" value="Genomic_DNA"/>
</dbReference>
<dbReference type="HOGENOM" id="CLU_2222000_0_0_0"/>
<accession>Q72JV7</accession>
<gene>
    <name evidence="1" type="ordered locus">TT_C0661</name>
</gene>
<name>Q72JV7_THET2</name>
<sequence length="106" mass="12020">MYSSSEERALDQVIRYVAAKVGEVCFLTEHHRFSSGFSYLNQIQARGALESQGWTVEEVVPFSSSKGVGVWYAVRNKGWKREEVLVLLLEVSEGVREGYLSLCQTR</sequence>
<proteinExistence type="predicted"/>
<organism evidence="1 2">
    <name type="scientific">Thermus thermophilus (strain ATCC BAA-163 / DSM 7039 / HB27)</name>
    <dbReference type="NCBI Taxonomy" id="262724"/>
    <lineage>
        <taxon>Bacteria</taxon>
        <taxon>Thermotogati</taxon>
        <taxon>Deinococcota</taxon>
        <taxon>Deinococci</taxon>
        <taxon>Thermales</taxon>
        <taxon>Thermaceae</taxon>
        <taxon>Thermus</taxon>
    </lineage>
</organism>
<evidence type="ECO:0000313" key="1">
    <source>
        <dbReference type="EMBL" id="AAS81009.1"/>
    </source>
</evidence>
<reference evidence="1 2" key="1">
    <citation type="journal article" date="2004" name="Nat. Biotechnol.">
        <title>The genome sequence of the extreme thermophile Thermus thermophilus.</title>
        <authorList>
            <person name="Henne A."/>
            <person name="Brueggemann H."/>
            <person name="Raasch C."/>
            <person name="Wiezer A."/>
            <person name="Hartsch T."/>
            <person name="Liesegang H."/>
            <person name="Johann A."/>
            <person name="Lienard T."/>
            <person name="Gohl O."/>
            <person name="Martinez-Arias R."/>
            <person name="Jacobi C."/>
            <person name="Starkuviene V."/>
            <person name="Schlenczeck S."/>
            <person name="Dencker S."/>
            <person name="Huber R."/>
            <person name="Klenk H.-P."/>
            <person name="Overbeek R."/>
            <person name="Kramer W."/>
            <person name="Merkl R."/>
            <person name="Gottschalk G."/>
            <person name="Fritz H.-J."/>
        </authorList>
    </citation>
    <scope>NUCLEOTIDE SEQUENCE [LARGE SCALE GENOMIC DNA]</scope>
    <source>
        <strain evidence="2">ATCC BAA-163 / DSM 7039 / HB27</strain>
    </source>
</reference>
<protein>
    <submittedName>
        <fullName evidence="1">Uncharacterized protein</fullName>
    </submittedName>
</protein>
<dbReference type="RefSeq" id="WP_011173105.1">
    <property type="nucleotide sequence ID" value="NC_005835.1"/>
</dbReference>
<dbReference type="OrthoDB" id="10009035at2"/>
<dbReference type="AlphaFoldDB" id="Q72JV7"/>